<dbReference type="Proteomes" id="UP000704712">
    <property type="component" value="Unassembled WGS sequence"/>
</dbReference>
<dbReference type="Gene3D" id="3.40.50.300">
    <property type="entry name" value="P-loop containing nucleotide triphosphate hydrolases"/>
    <property type="match status" value="1"/>
</dbReference>
<gene>
    <name evidence="6" type="ORF">GN958_ATG08182</name>
</gene>
<evidence type="ECO:0000256" key="2">
    <source>
        <dbReference type="ARBA" id="ARBA00022737"/>
    </source>
</evidence>
<dbReference type="AlphaFoldDB" id="A0A8S9UWZ3"/>
<accession>A0A8S9UWZ3</accession>
<keyword evidence="3" id="KW-0547">Nucleotide-binding</keyword>
<comment type="subcellular location">
    <subcellularLocation>
        <location evidence="1">Endomembrane system</location>
        <topology evidence="1">Multi-pass membrane protein</topology>
    </subcellularLocation>
</comment>
<dbReference type="InterPro" id="IPR027417">
    <property type="entry name" value="P-loop_NTPase"/>
</dbReference>
<keyword evidence="2" id="KW-0677">Repeat</keyword>
<evidence type="ECO:0000256" key="4">
    <source>
        <dbReference type="ARBA" id="ARBA00022840"/>
    </source>
</evidence>
<evidence type="ECO:0000313" key="7">
    <source>
        <dbReference type="Proteomes" id="UP000704712"/>
    </source>
</evidence>
<dbReference type="GO" id="GO:0012505">
    <property type="term" value="C:endomembrane system"/>
    <property type="evidence" value="ECO:0007669"/>
    <property type="project" value="UniProtKB-SubCell"/>
</dbReference>
<evidence type="ECO:0000256" key="3">
    <source>
        <dbReference type="ARBA" id="ARBA00022741"/>
    </source>
</evidence>
<dbReference type="PANTHER" id="PTHR24223:SF443">
    <property type="entry name" value="MULTIDRUG-RESISTANCE LIKE PROTEIN 1, ISOFORM I"/>
    <property type="match status" value="1"/>
</dbReference>
<reference evidence="6" key="1">
    <citation type="submission" date="2020-03" db="EMBL/GenBank/DDBJ databases">
        <title>Hybrid Assembly of Korean Phytophthora infestans isolates.</title>
        <authorList>
            <person name="Prokchorchik M."/>
            <person name="Lee Y."/>
            <person name="Seo J."/>
            <person name="Cho J.-H."/>
            <person name="Park Y.-E."/>
            <person name="Jang D.-C."/>
            <person name="Im J.-S."/>
            <person name="Choi J.-G."/>
            <person name="Park H.-J."/>
            <person name="Lee G.-B."/>
            <person name="Lee Y.-G."/>
            <person name="Hong S.-Y."/>
            <person name="Cho K."/>
            <person name="Sohn K.H."/>
        </authorList>
    </citation>
    <scope>NUCLEOTIDE SEQUENCE</scope>
    <source>
        <strain evidence="6">KR_2_A2</strain>
    </source>
</reference>
<dbReference type="GO" id="GO:0016020">
    <property type="term" value="C:membrane"/>
    <property type="evidence" value="ECO:0007669"/>
    <property type="project" value="TreeGrafter"/>
</dbReference>
<evidence type="ECO:0000313" key="6">
    <source>
        <dbReference type="EMBL" id="KAF4142648.1"/>
    </source>
</evidence>
<dbReference type="GO" id="GO:0005524">
    <property type="term" value="F:ATP binding"/>
    <property type="evidence" value="ECO:0007669"/>
    <property type="project" value="UniProtKB-KW"/>
</dbReference>
<keyword evidence="4" id="KW-0067">ATP-binding</keyword>
<dbReference type="GO" id="GO:0016887">
    <property type="term" value="F:ATP hydrolysis activity"/>
    <property type="evidence" value="ECO:0007669"/>
    <property type="project" value="InterPro"/>
</dbReference>
<dbReference type="PANTHER" id="PTHR24223">
    <property type="entry name" value="ATP-BINDING CASSETTE SUB-FAMILY C"/>
    <property type="match status" value="1"/>
</dbReference>
<evidence type="ECO:0000259" key="5">
    <source>
        <dbReference type="Pfam" id="PF00005"/>
    </source>
</evidence>
<comment type="caution">
    <text evidence="6">The sequence shown here is derived from an EMBL/GenBank/DDBJ whole genome shotgun (WGS) entry which is preliminary data.</text>
</comment>
<dbReference type="SUPFAM" id="SSF52540">
    <property type="entry name" value="P-loop containing nucleoside triphosphate hydrolases"/>
    <property type="match status" value="1"/>
</dbReference>
<protein>
    <submittedName>
        <fullName evidence="6">ABC transporter</fullName>
    </submittedName>
</protein>
<feature type="domain" description="ABC transporter" evidence="5">
    <location>
        <begin position="130"/>
        <end position="211"/>
    </location>
</feature>
<proteinExistence type="predicted"/>
<dbReference type="GO" id="GO:0042626">
    <property type="term" value="F:ATPase-coupled transmembrane transporter activity"/>
    <property type="evidence" value="ECO:0007669"/>
    <property type="project" value="TreeGrafter"/>
</dbReference>
<evidence type="ECO:0000256" key="1">
    <source>
        <dbReference type="ARBA" id="ARBA00004127"/>
    </source>
</evidence>
<dbReference type="InterPro" id="IPR050173">
    <property type="entry name" value="ABC_transporter_C-like"/>
</dbReference>
<dbReference type="EMBL" id="JAACNO010001162">
    <property type="protein sequence ID" value="KAF4142648.1"/>
    <property type="molecule type" value="Genomic_DNA"/>
</dbReference>
<dbReference type="InterPro" id="IPR003439">
    <property type="entry name" value="ABC_transporter-like_ATP-bd"/>
</dbReference>
<sequence length="252" mass="27735">MWSVDHAKAALERGARIAFARIDLYLSSDEYGQLQLDNSAANELEHPSAVGSISVRDADFEWPLSSKTADVVVVTPALEGNVVSTHTLREASELGFGVDCNGLSFSRSSSSVRASMPADVRDEERRSFRLEGVDLEIDNRSLVMIIGTVGAGKSSLLNALLGEMTLKRGSLDLRGDVSYVSQETWIRNLNVRDNILFGESFDVERYETVLEASELAMDLRALPHGDRTEIGKMRVFDLARPIMHLSKMPCAT</sequence>
<organism evidence="6 7">
    <name type="scientific">Phytophthora infestans</name>
    <name type="common">Potato late blight agent</name>
    <name type="synonym">Botrytis infestans</name>
    <dbReference type="NCBI Taxonomy" id="4787"/>
    <lineage>
        <taxon>Eukaryota</taxon>
        <taxon>Sar</taxon>
        <taxon>Stramenopiles</taxon>
        <taxon>Oomycota</taxon>
        <taxon>Peronosporomycetes</taxon>
        <taxon>Peronosporales</taxon>
        <taxon>Peronosporaceae</taxon>
        <taxon>Phytophthora</taxon>
    </lineage>
</organism>
<dbReference type="Pfam" id="PF00005">
    <property type="entry name" value="ABC_tran"/>
    <property type="match status" value="1"/>
</dbReference>
<name>A0A8S9UWZ3_PHYIN</name>